<dbReference type="AlphaFoldDB" id="A0A9P4PA94"/>
<reference evidence="2" key="1">
    <citation type="journal article" date="2020" name="Stud. Mycol.">
        <title>101 Dothideomycetes genomes: a test case for predicting lifestyles and emergence of pathogens.</title>
        <authorList>
            <person name="Haridas S."/>
            <person name="Albert R."/>
            <person name="Binder M."/>
            <person name="Bloem J."/>
            <person name="Labutti K."/>
            <person name="Salamov A."/>
            <person name="Andreopoulos B."/>
            <person name="Baker S."/>
            <person name="Barry K."/>
            <person name="Bills G."/>
            <person name="Bluhm B."/>
            <person name="Cannon C."/>
            <person name="Castanera R."/>
            <person name="Culley D."/>
            <person name="Daum C."/>
            <person name="Ezra D."/>
            <person name="Gonzalez J."/>
            <person name="Henrissat B."/>
            <person name="Kuo A."/>
            <person name="Liang C."/>
            <person name="Lipzen A."/>
            <person name="Lutzoni F."/>
            <person name="Magnuson J."/>
            <person name="Mondo S."/>
            <person name="Nolan M."/>
            <person name="Ohm R."/>
            <person name="Pangilinan J."/>
            <person name="Park H.-J."/>
            <person name="Ramirez L."/>
            <person name="Alfaro M."/>
            <person name="Sun H."/>
            <person name="Tritt A."/>
            <person name="Yoshinaga Y."/>
            <person name="Zwiers L.-H."/>
            <person name="Turgeon B."/>
            <person name="Goodwin S."/>
            <person name="Spatafora J."/>
            <person name="Crous P."/>
            <person name="Grigoriev I."/>
        </authorList>
    </citation>
    <scope>NUCLEOTIDE SEQUENCE</scope>
    <source>
        <strain evidence="2">CBS 690.94</strain>
    </source>
</reference>
<feature type="region of interest" description="Disordered" evidence="1">
    <location>
        <begin position="91"/>
        <end position="113"/>
    </location>
</feature>
<dbReference type="EMBL" id="MU001508">
    <property type="protein sequence ID" value="KAF2440207.1"/>
    <property type="molecule type" value="Genomic_DNA"/>
</dbReference>
<evidence type="ECO:0000256" key="1">
    <source>
        <dbReference type="SAM" id="MobiDB-lite"/>
    </source>
</evidence>
<protein>
    <submittedName>
        <fullName evidence="2">Uncharacterized protein</fullName>
    </submittedName>
</protein>
<evidence type="ECO:0000313" key="2">
    <source>
        <dbReference type="EMBL" id="KAF2440207.1"/>
    </source>
</evidence>
<proteinExistence type="predicted"/>
<name>A0A9P4PA94_9PLEO</name>
<evidence type="ECO:0000313" key="3">
    <source>
        <dbReference type="Proteomes" id="UP000799764"/>
    </source>
</evidence>
<comment type="caution">
    <text evidence="2">The sequence shown here is derived from an EMBL/GenBank/DDBJ whole genome shotgun (WGS) entry which is preliminary data.</text>
</comment>
<feature type="compositionally biased region" description="Pro residues" evidence="1">
    <location>
        <begin position="99"/>
        <end position="113"/>
    </location>
</feature>
<dbReference type="Proteomes" id="UP000799764">
    <property type="component" value="Unassembled WGS sequence"/>
</dbReference>
<gene>
    <name evidence="2" type="ORF">P171DRAFT_120148</name>
</gene>
<sequence>MSSHPTNGTTAYQHHPSSHTPHMKCDLVPNQKTHVSRMRNIATPPHEVPCSLPLASPPVLILATSSPPKGDGDNDFESCLGFFVLGSAGRRQTRRSCLPSPPPPRTQAFFPPPTHLVVKER</sequence>
<accession>A0A9P4PA94</accession>
<keyword evidence="3" id="KW-1185">Reference proteome</keyword>
<feature type="compositionally biased region" description="Polar residues" evidence="1">
    <location>
        <begin position="1"/>
        <end position="12"/>
    </location>
</feature>
<feature type="region of interest" description="Disordered" evidence="1">
    <location>
        <begin position="1"/>
        <end position="26"/>
    </location>
</feature>
<organism evidence="2 3">
    <name type="scientific">Karstenula rhodostoma CBS 690.94</name>
    <dbReference type="NCBI Taxonomy" id="1392251"/>
    <lineage>
        <taxon>Eukaryota</taxon>
        <taxon>Fungi</taxon>
        <taxon>Dikarya</taxon>
        <taxon>Ascomycota</taxon>
        <taxon>Pezizomycotina</taxon>
        <taxon>Dothideomycetes</taxon>
        <taxon>Pleosporomycetidae</taxon>
        <taxon>Pleosporales</taxon>
        <taxon>Massarineae</taxon>
        <taxon>Didymosphaeriaceae</taxon>
        <taxon>Karstenula</taxon>
    </lineage>
</organism>